<feature type="transmembrane region" description="Helical" evidence="7">
    <location>
        <begin position="21"/>
        <end position="40"/>
    </location>
</feature>
<keyword evidence="9" id="KW-1185">Reference proteome</keyword>
<comment type="similarity">
    <text evidence="2">Belongs to the pleurocidin family.</text>
</comment>
<sequence length="92" mass="10840">MKPERRVSHHLGLSALSCRSIVRMKYLMIFLVLSLVVFMAEPGEGFFRHLKAIFKGARRGWREYRDNKNLRNAASQSVQQDDDSQPPYDERW</sequence>
<name>A0A9N7Y4K1_PLEPL</name>
<keyword evidence="4" id="KW-0929">Antimicrobial</keyword>
<gene>
    <name evidence="8" type="ORF">PLEPLA_LOCUS314</name>
</gene>
<evidence type="ECO:0000256" key="2">
    <source>
        <dbReference type="ARBA" id="ARBA00007419"/>
    </source>
</evidence>
<accession>A0A9N7Y4K1</accession>
<proteinExistence type="inferred from homology"/>
<dbReference type="Pfam" id="PF08107">
    <property type="entry name" value="Antimicrobial12"/>
    <property type="match status" value="1"/>
</dbReference>
<keyword evidence="7" id="KW-0812">Transmembrane</keyword>
<evidence type="ECO:0000256" key="6">
    <source>
        <dbReference type="SAM" id="MobiDB-lite"/>
    </source>
</evidence>
<reference evidence="8" key="1">
    <citation type="submission" date="2020-03" db="EMBL/GenBank/DDBJ databases">
        <authorList>
            <person name="Weist P."/>
        </authorList>
    </citation>
    <scope>NUCLEOTIDE SEQUENCE</scope>
</reference>
<evidence type="ECO:0000313" key="9">
    <source>
        <dbReference type="Proteomes" id="UP001153269"/>
    </source>
</evidence>
<dbReference type="Proteomes" id="UP001153269">
    <property type="component" value="Unassembled WGS sequence"/>
</dbReference>
<keyword evidence="7" id="KW-1133">Transmembrane helix</keyword>
<evidence type="ECO:0000256" key="7">
    <source>
        <dbReference type="SAM" id="Phobius"/>
    </source>
</evidence>
<organism evidence="8 9">
    <name type="scientific">Pleuronectes platessa</name>
    <name type="common">European plaice</name>
    <dbReference type="NCBI Taxonomy" id="8262"/>
    <lineage>
        <taxon>Eukaryota</taxon>
        <taxon>Metazoa</taxon>
        <taxon>Chordata</taxon>
        <taxon>Craniata</taxon>
        <taxon>Vertebrata</taxon>
        <taxon>Euteleostomi</taxon>
        <taxon>Actinopterygii</taxon>
        <taxon>Neopterygii</taxon>
        <taxon>Teleostei</taxon>
        <taxon>Neoteleostei</taxon>
        <taxon>Acanthomorphata</taxon>
        <taxon>Carangaria</taxon>
        <taxon>Pleuronectiformes</taxon>
        <taxon>Pleuronectoidei</taxon>
        <taxon>Pleuronectidae</taxon>
        <taxon>Pleuronectes</taxon>
    </lineage>
</organism>
<keyword evidence="5" id="KW-0044">Antibiotic</keyword>
<keyword evidence="3" id="KW-0964">Secreted</keyword>
<dbReference type="InterPro" id="IPR012515">
    <property type="entry name" value="Antimicrobial12"/>
</dbReference>
<comment type="caution">
    <text evidence="8">The sequence shown here is derived from an EMBL/GenBank/DDBJ whole genome shotgun (WGS) entry which is preliminary data.</text>
</comment>
<evidence type="ECO:0000313" key="8">
    <source>
        <dbReference type="EMBL" id="CAB1412621.1"/>
    </source>
</evidence>
<dbReference type="PROSITE" id="PS51257">
    <property type="entry name" value="PROKAR_LIPOPROTEIN"/>
    <property type="match status" value="1"/>
</dbReference>
<dbReference type="GO" id="GO:0005576">
    <property type="term" value="C:extracellular region"/>
    <property type="evidence" value="ECO:0007669"/>
    <property type="project" value="UniProtKB-SubCell"/>
</dbReference>
<dbReference type="GO" id="GO:0042742">
    <property type="term" value="P:defense response to bacterium"/>
    <property type="evidence" value="ECO:0007669"/>
    <property type="project" value="UniProtKB-KW"/>
</dbReference>
<dbReference type="EMBL" id="CADEAL010000010">
    <property type="protein sequence ID" value="CAB1412621.1"/>
    <property type="molecule type" value="Genomic_DNA"/>
</dbReference>
<keyword evidence="7" id="KW-0472">Membrane</keyword>
<evidence type="ECO:0000256" key="4">
    <source>
        <dbReference type="ARBA" id="ARBA00022529"/>
    </source>
</evidence>
<evidence type="ECO:0000256" key="5">
    <source>
        <dbReference type="ARBA" id="ARBA00023022"/>
    </source>
</evidence>
<evidence type="ECO:0000256" key="3">
    <source>
        <dbReference type="ARBA" id="ARBA00022525"/>
    </source>
</evidence>
<comment type="subcellular location">
    <subcellularLocation>
        <location evidence="1">Secreted</location>
    </subcellularLocation>
</comment>
<protein>
    <submittedName>
        <fullName evidence="8">Uncharacterized protein</fullName>
    </submittedName>
</protein>
<feature type="region of interest" description="Disordered" evidence="6">
    <location>
        <begin position="72"/>
        <end position="92"/>
    </location>
</feature>
<evidence type="ECO:0000256" key="1">
    <source>
        <dbReference type="ARBA" id="ARBA00004613"/>
    </source>
</evidence>
<dbReference type="AlphaFoldDB" id="A0A9N7Y4K1"/>